<evidence type="ECO:0000256" key="9">
    <source>
        <dbReference type="HAMAP-Rule" id="MF_00148"/>
    </source>
</evidence>
<dbReference type="NCBIfam" id="NF003592">
    <property type="entry name" value="PRK05254.1-5"/>
    <property type="match status" value="1"/>
</dbReference>
<evidence type="ECO:0000313" key="13">
    <source>
        <dbReference type="EMBL" id="MBC8543048.1"/>
    </source>
</evidence>
<dbReference type="PANTHER" id="PTHR11264:SF0">
    <property type="entry name" value="URACIL-DNA GLYCOSYLASE"/>
    <property type="match status" value="1"/>
</dbReference>
<dbReference type="RefSeq" id="WP_177716755.1">
    <property type="nucleotide sequence ID" value="NZ_JACRSQ010000006.1"/>
</dbReference>
<comment type="catalytic activity">
    <reaction evidence="1 9 11">
        <text>Hydrolyzes single-stranded DNA or mismatched double-stranded DNA and polynucleotides, releasing free uracil.</text>
        <dbReference type="EC" id="3.2.2.27"/>
    </reaction>
</comment>
<comment type="function">
    <text evidence="2 9 11">Excises uracil residues from the DNA which can arise as a result of misincorporation of dUMP residues by DNA polymerase or due to deamination of cytosine.</text>
</comment>
<comment type="subcellular location">
    <subcellularLocation>
        <location evidence="9">Cytoplasm</location>
    </subcellularLocation>
</comment>
<dbReference type="InterPro" id="IPR036895">
    <property type="entry name" value="Uracil-DNA_glycosylase-like_sf"/>
</dbReference>
<name>A0A926I128_9FIRM</name>
<dbReference type="GO" id="GO:0005737">
    <property type="term" value="C:cytoplasm"/>
    <property type="evidence" value="ECO:0007669"/>
    <property type="project" value="UniProtKB-SubCell"/>
</dbReference>
<dbReference type="SUPFAM" id="SSF52141">
    <property type="entry name" value="Uracil-DNA glycosylase-like"/>
    <property type="match status" value="1"/>
</dbReference>
<dbReference type="SMART" id="SM00987">
    <property type="entry name" value="UreE_C"/>
    <property type="match status" value="1"/>
</dbReference>
<evidence type="ECO:0000256" key="7">
    <source>
        <dbReference type="ARBA" id="ARBA00022801"/>
    </source>
</evidence>
<comment type="caution">
    <text evidence="13">The sequence shown here is derived from an EMBL/GenBank/DDBJ whole genome shotgun (WGS) entry which is preliminary data.</text>
</comment>
<dbReference type="PANTHER" id="PTHR11264">
    <property type="entry name" value="URACIL-DNA GLYCOSYLASE"/>
    <property type="match status" value="1"/>
</dbReference>
<gene>
    <name evidence="9" type="primary">ung</name>
    <name evidence="13" type="ORF">H8730_05770</name>
</gene>
<dbReference type="SMART" id="SM00986">
    <property type="entry name" value="UDG"/>
    <property type="match status" value="1"/>
</dbReference>
<dbReference type="EMBL" id="JACRSQ010000006">
    <property type="protein sequence ID" value="MBC8543048.1"/>
    <property type="molecule type" value="Genomic_DNA"/>
</dbReference>
<dbReference type="PROSITE" id="PS00130">
    <property type="entry name" value="U_DNA_GLYCOSYLASE"/>
    <property type="match status" value="1"/>
</dbReference>
<dbReference type="CDD" id="cd10027">
    <property type="entry name" value="UDG-F1-like"/>
    <property type="match status" value="1"/>
</dbReference>
<reference evidence="13" key="1">
    <citation type="submission" date="2020-08" db="EMBL/GenBank/DDBJ databases">
        <title>Genome public.</title>
        <authorList>
            <person name="Liu C."/>
            <person name="Sun Q."/>
        </authorList>
    </citation>
    <scope>NUCLEOTIDE SEQUENCE</scope>
    <source>
        <strain evidence="13">NSJ-32</strain>
    </source>
</reference>
<keyword evidence="9" id="KW-0963">Cytoplasm</keyword>
<evidence type="ECO:0000256" key="3">
    <source>
        <dbReference type="ARBA" id="ARBA00008184"/>
    </source>
</evidence>
<dbReference type="GO" id="GO:0004844">
    <property type="term" value="F:uracil DNA N-glycosylase activity"/>
    <property type="evidence" value="ECO:0007669"/>
    <property type="project" value="UniProtKB-UniRule"/>
</dbReference>
<dbReference type="HAMAP" id="MF_00148">
    <property type="entry name" value="UDG"/>
    <property type="match status" value="1"/>
</dbReference>
<evidence type="ECO:0000256" key="1">
    <source>
        <dbReference type="ARBA" id="ARBA00001400"/>
    </source>
</evidence>
<dbReference type="NCBIfam" id="NF003588">
    <property type="entry name" value="PRK05254.1-1"/>
    <property type="match status" value="1"/>
</dbReference>
<keyword evidence="14" id="KW-1185">Reference proteome</keyword>
<keyword evidence="13" id="KW-0326">Glycosidase</keyword>
<protein>
    <recommendedName>
        <fullName evidence="5 9">Uracil-DNA glycosylase</fullName>
        <shortName evidence="9">UDG</shortName>
        <ecNumber evidence="4 9">3.2.2.27</ecNumber>
    </recommendedName>
</protein>
<evidence type="ECO:0000256" key="10">
    <source>
        <dbReference type="PROSITE-ProRule" id="PRU10072"/>
    </source>
</evidence>
<dbReference type="Gene3D" id="3.40.470.10">
    <property type="entry name" value="Uracil-DNA glycosylase-like domain"/>
    <property type="match status" value="1"/>
</dbReference>
<dbReference type="InterPro" id="IPR018085">
    <property type="entry name" value="Ura-DNA_Glyclase_AS"/>
</dbReference>
<dbReference type="GO" id="GO:0097510">
    <property type="term" value="P:base-excision repair, AP site formation via deaminated base removal"/>
    <property type="evidence" value="ECO:0007669"/>
    <property type="project" value="TreeGrafter"/>
</dbReference>
<dbReference type="InterPro" id="IPR005122">
    <property type="entry name" value="Uracil-DNA_glycosylase-like"/>
</dbReference>
<sequence>MAVEFKNDWQGLLAHEFQKEYYTSLHRFLAHEYHTYTVYPSMYDIFNCLHYTAYGDVKVVIIGQDPYHGPGQAHGLSFSVQPGISVPPSLQNIYQELHDDVGCYIPQSGYLKKWTDQGVLLLNAVLTVRAGMANSHRGKGWEIFTDHIISLLNDRPDPVVFLLWGRNAREKKVLITNPQHLILEAPHPSPYSATYGFFGCRHFSKTNAFLERNGMTPIDWQIEP</sequence>
<evidence type="ECO:0000256" key="11">
    <source>
        <dbReference type="RuleBase" id="RU003780"/>
    </source>
</evidence>
<dbReference type="NCBIfam" id="NF003589">
    <property type="entry name" value="PRK05254.1-2"/>
    <property type="match status" value="1"/>
</dbReference>
<dbReference type="Pfam" id="PF03167">
    <property type="entry name" value="UDG"/>
    <property type="match status" value="1"/>
</dbReference>
<dbReference type="InterPro" id="IPR002043">
    <property type="entry name" value="UDG_fam1"/>
</dbReference>
<dbReference type="Proteomes" id="UP000657006">
    <property type="component" value="Unassembled WGS sequence"/>
</dbReference>
<dbReference type="NCBIfam" id="TIGR00628">
    <property type="entry name" value="ung"/>
    <property type="match status" value="1"/>
</dbReference>
<comment type="similarity">
    <text evidence="3 9 11">Belongs to the uracil-DNA glycosylase (UDG) superfamily. UNG family.</text>
</comment>
<proteinExistence type="inferred from homology"/>
<dbReference type="AlphaFoldDB" id="A0A926I128"/>
<evidence type="ECO:0000256" key="6">
    <source>
        <dbReference type="ARBA" id="ARBA00022763"/>
    </source>
</evidence>
<keyword evidence="7 9" id="KW-0378">Hydrolase</keyword>
<keyword evidence="6 9" id="KW-0227">DNA damage</keyword>
<feature type="domain" description="Uracil-DNA glycosylase-like" evidence="12">
    <location>
        <begin position="50"/>
        <end position="210"/>
    </location>
</feature>
<feature type="active site" description="Proton acceptor" evidence="9 10">
    <location>
        <position position="65"/>
    </location>
</feature>
<evidence type="ECO:0000256" key="2">
    <source>
        <dbReference type="ARBA" id="ARBA00002631"/>
    </source>
</evidence>
<evidence type="ECO:0000256" key="8">
    <source>
        <dbReference type="ARBA" id="ARBA00023204"/>
    </source>
</evidence>
<organism evidence="13 14">
    <name type="scientific">Bianquea renquensis</name>
    <dbReference type="NCBI Taxonomy" id="2763661"/>
    <lineage>
        <taxon>Bacteria</taxon>
        <taxon>Bacillati</taxon>
        <taxon>Bacillota</taxon>
        <taxon>Clostridia</taxon>
        <taxon>Eubacteriales</taxon>
        <taxon>Bianqueaceae</taxon>
        <taxon>Bianquea</taxon>
    </lineage>
</organism>
<keyword evidence="8 9" id="KW-0234">DNA repair</keyword>
<evidence type="ECO:0000256" key="4">
    <source>
        <dbReference type="ARBA" id="ARBA00012030"/>
    </source>
</evidence>
<dbReference type="EC" id="3.2.2.27" evidence="4 9"/>
<dbReference type="NCBIfam" id="NF003591">
    <property type="entry name" value="PRK05254.1-4"/>
    <property type="match status" value="1"/>
</dbReference>
<dbReference type="FunFam" id="3.40.470.10:FF:000001">
    <property type="entry name" value="Uracil-DNA glycosylase"/>
    <property type="match status" value="1"/>
</dbReference>
<evidence type="ECO:0000259" key="12">
    <source>
        <dbReference type="SMART" id="SM00986"/>
    </source>
</evidence>
<accession>A0A926I128</accession>
<evidence type="ECO:0000256" key="5">
    <source>
        <dbReference type="ARBA" id="ARBA00018429"/>
    </source>
</evidence>
<evidence type="ECO:0000313" key="14">
    <source>
        <dbReference type="Proteomes" id="UP000657006"/>
    </source>
</evidence>